<dbReference type="RefSeq" id="WP_182806294.1">
    <property type="nucleotide sequence ID" value="NZ_CP060007.1"/>
</dbReference>
<gene>
    <name evidence="2" type="ORF">H4075_09660</name>
</gene>
<evidence type="ECO:0000313" key="2">
    <source>
        <dbReference type="EMBL" id="QNA46416.1"/>
    </source>
</evidence>
<evidence type="ECO:0000313" key="3">
    <source>
        <dbReference type="Proteomes" id="UP000515344"/>
    </source>
</evidence>
<evidence type="ECO:0008006" key="4">
    <source>
        <dbReference type="Google" id="ProtNLM"/>
    </source>
</evidence>
<reference evidence="3" key="1">
    <citation type="submission" date="2020-08" db="EMBL/GenBank/DDBJ databases">
        <title>Lacibacter sp. S13-6-6 genome sequencing.</title>
        <authorList>
            <person name="Jin L."/>
        </authorList>
    </citation>
    <scope>NUCLEOTIDE SEQUENCE [LARGE SCALE GENOMIC DNA]</scope>
    <source>
        <strain evidence="3">S13-6-6</strain>
    </source>
</reference>
<accession>A0A7G5XLR3</accession>
<dbReference type="Proteomes" id="UP000515344">
    <property type="component" value="Chromosome"/>
</dbReference>
<keyword evidence="1" id="KW-0732">Signal</keyword>
<sequence>MNRIPICTYNSCKSALTFLLLFTAISVGGQTVNNTVSIYNAKGDTMYSDKSNAIAVVSDSNVRKQMMITVNQGRIFSPDKQIYLVDSLKNGRVVVSAYNVNEGKKMLLARESYIVVTSPEKIVYDGYGIEHGFNLLGYYTGNIPVSMFKKIDRISLTPGLDLVSAVVYITVDKEFAEPYYTIISSATFPDYLLSAWARIKAGYSVIFDEVKVKDQQGNIIALPNNIAFKVTAD</sequence>
<keyword evidence="3" id="KW-1185">Reference proteome</keyword>
<proteinExistence type="predicted"/>
<organism evidence="2 3">
    <name type="scientific">Lacibacter sediminis</name>
    <dbReference type="NCBI Taxonomy" id="2760713"/>
    <lineage>
        <taxon>Bacteria</taxon>
        <taxon>Pseudomonadati</taxon>
        <taxon>Bacteroidota</taxon>
        <taxon>Chitinophagia</taxon>
        <taxon>Chitinophagales</taxon>
        <taxon>Chitinophagaceae</taxon>
        <taxon>Lacibacter</taxon>
    </lineage>
</organism>
<evidence type="ECO:0000256" key="1">
    <source>
        <dbReference type="SAM" id="SignalP"/>
    </source>
</evidence>
<dbReference type="AlphaFoldDB" id="A0A7G5XLR3"/>
<protein>
    <recommendedName>
        <fullName evidence="4">Gliding motility-associated protein GldM C-terminal domain-containing protein</fullName>
    </recommendedName>
</protein>
<name>A0A7G5XLR3_9BACT</name>
<feature type="signal peptide" evidence="1">
    <location>
        <begin position="1"/>
        <end position="29"/>
    </location>
</feature>
<dbReference type="KEGG" id="lacs:H4075_09660"/>
<dbReference type="EMBL" id="CP060007">
    <property type="protein sequence ID" value="QNA46416.1"/>
    <property type="molecule type" value="Genomic_DNA"/>
</dbReference>
<feature type="chain" id="PRO_5028881952" description="Gliding motility-associated protein GldM C-terminal domain-containing protein" evidence="1">
    <location>
        <begin position="30"/>
        <end position="233"/>
    </location>
</feature>